<gene>
    <name evidence="1" type="ORF">CCAM_LOCUS2499</name>
</gene>
<dbReference type="PANTHER" id="PTHR15430:SF1">
    <property type="entry name" value="GLOMULIN"/>
    <property type="match status" value="1"/>
</dbReference>
<dbReference type="InterPro" id="IPR019516">
    <property type="entry name" value="Glomulin/ALF4"/>
</dbReference>
<dbReference type="EMBL" id="OOIL02000116">
    <property type="protein sequence ID" value="VFQ60723.1"/>
    <property type="molecule type" value="Genomic_DNA"/>
</dbReference>
<keyword evidence="2" id="KW-1185">Reference proteome</keyword>
<name>A0A484K4W3_9ASTE</name>
<accession>A0A484K4W3</accession>
<dbReference type="Proteomes" id="UP000595140">
    <property type="component" value="Unassembled WGS sequence"/>
</dbReference>
<dbReference type="GO" id="GO:0005737">
    <property type="term" value="C:cytoplasm"/>
    <property type="evidence" value="ECO:0007669"/>
    <property type="project" value="TreeGrafter"/>
</dbReference>
<dbReference type="GO" id="GO:0055105">
    <property type="term" value="F:ubiquitin-protein transferase inhibitor activity"/>
    <property type="evidence" value="ECO:0007669"/>
    <property type="project" value="TreeGrafter"/>
</dbReference>
<dbReference type="AlphaFoldDB" id="A0A484K4W3"/>
<proteinExistence type="predicted"/>
<evidence type="ECO:0000313" key="1">
    <source>
        <dbReference type="EMBL" id="VFQ60723.1"/>
    </source>
</evidence>
<dbReference type="PANTHER" id="PTHR15430">
    <property type="entry name" value="GLOMULIN"/>
    <property type="match status" value="1"/>
</dbReference>
<dbReference type="InterPro" id="IPR013877">
    <property type="entry name" value="YAP-bd/ALF4/Glomulin"/>
</dbReference>
<reference evidence="1 2" key="1">
    <citation type="submission" date="2018-04" db="EMBL/GenBank/DDBJ databases">
        <authorList>
            <person name="Vogel A."/>
        </authorList>
    </citation>
    <scope>NUCLEOTIDE SEQUENCE [LARGE SCALE GENOMIC DNA]</scope>
</reference>
<organism evidence="1 2">
    <name type="scientific">Cuscuta campestris</name>
    <dbReference type="NCBI Taxonomy" id="132261"/>
    <lineage>
        <taxon>Eukaryota</taxon>
        <taxon>Viridiplantae</taxon>
        <taxon>Streptophyta</taxon>
        <taxon>Embryophyta</taxon>
        <taxon>Tracheophyta</taxon>
        <taxon>Spermatophyta</taxon>
        <taxon>Magnoliopsida</taxon>
        <taxon>eudicotyledons</taxon>
        <taxon>Gunneridae</taxon>
        <taxon>Pentapetalae</taxon>
        <taxon>asterids</taxon>
        <taxon>lamiids</taxon>
        <taxon>Solanales</taxon>
        <taxon>Convolvulaceae</taxon>
        <taxon>Cuscuteae</taxon>
        <taxon>Cuscuta</taxon>
        <taxon>Cuscuta subgen. Grammica</taxon>
        <taxon>Cuscuta sect. Cleistogrammica</taxon>
    </lineage>
</organism>
<dbReference type="Pfam" id="PF08568">
    <property type="entry name" value="Kinetochor_Ybp2"/>
    <property type="match status" value="1"/>
</dbReference>
<protein>
    <submittedName>
        <fullName evidence="1">Uncharacterized protein</fullName>
    </submittedName>
</protein>
<dbReference type="OrthoDB" id="619536at2759"/>
<evidence type="ECO:0000313" key="2">
    <source>
        <dbReference type="Proteomes" id="UP000595140"/>
    </source>
</evidence>
<sequence>MLAEHSKRTSMHKIGLKSKANASKHPIFWDDGILDLVELVLKPPTGGPPCLPEYTDAVLAALNLYRFALISESSGNTNHTGVLSKEKLRKALGEWFLPLRSLVTGITAENQTDSDQLASHMICSLNPLAFVLYRCIELVEERL</sequence>